<sequence length="199" mass="22598">MRKETDNMANDSLKDFLAVGDSGDEREFTSGEDFYQLYLEELKLVPPCSPEEEERLLDEILAGSQSAVKRLVEGKLGRAVRMAEEYRDRGLSMNDLVQEANIALLLTAQEYKGGDFDSQSEERIRRMIEDALELQNTEYKVEEEMLARVNVLKDISAGMAEELGREATVEELAERMKMTEQEIKDIMKLTLDAMSVSGE</sequence>
<name>A0ABC9U0Q7_CLOSY</name>
<dbReference type="SUPFAM" id="SSF88659">
    <property type="entry name" value="Sigma3 and sigma4 domains of RNA polymerase sigma factors"/>
    <property type="match status" value="1"/>
</dbReference>
<evidence type="ECO:0000313" key="3">
    <source>
        <dbReference type="Proteomes" id="UP000016491"/>
    </source>
</evidence>
<dbReference type="PANTHER" id="PTHR30603:SF60">
    <property type="entry name" value="RNA POLYMERASE SIGMA FACTOR RPOD"/>
    <property type="match status" value="1"/>
</dbReference>
<organism evidence="2 3">
    <name type="scientific">[Clostridium] symbiosum ATCC 14940</name>
    <dbReference type="NCBI Taxonomy" id="411472"/>
    <lineage>
        <taxon>Bacteria</taxon>
        <taxon>Bacillati</taxon>
        <taxon>Bacillota</taxon>
        <taxon>Clostridia</taxon>
        <taxon>Lachnospirales</taxon>
        <taxon>Lachnospiraceae</taxon>
        <taxon>Otoolea</taxon>
    </lineage>
</organism>
<dbReference type="PANTHER" id="PTHR30603">
    <property type="entry name" value="RNA POLYMERASE SIGMA FACTOR RPO"/>
    <property type="match status" value="1"/>
</dbReference>
<protein>
    <recommendedName>
        <fullName evidence="1">RNA polymerase sigma-70 region 3 domain-containing protein</fullName>
    </recommendedName>
</protein>
<dbReference type="SUPFAM" id="SSF88946">
    <property type="entry name" value="Sigma2 domain of RNA polymerase sigma factors"/>
    <property type="match status" value="1"/>
</dbReference>
<dbReference type="InterPro" id="IPR013324">
    <property type="entry name" value="RNA_pol_sigma_r3/r4-like"/>
</dbReference>
<proteinExistence type="predicted"/>
<dbReference type="InterPro" id="IPR050239">
    <property type="entry name" value="Sigma-70_RNA_pol_init_factors"/>
</dbReference>
<feature type="domain" description="RNA polymerase sigma-70 region 3" evidence="1">
    <location>
        <begin position="149"/>
        <end position="197"/>
    </location>
</feature>
<dbReference type="Gene3D" id="1.10.10.10">
    <property type="entry name" value="Winged helix-like DNA-binding domain superfamily/Winged helix DNA-binding domain"/>
    <property type="match status" value="1"/>
</dbReference>
<accession>A0ABC9U0Q7</accession>
<dbReference type="Proteomes" id="UP000016491">
    <property type="component" value="Unassembled WGS sequence"/>
</dbReference>
<evidence type="ECO:0000313" key="2">
    <source>
        <dbReference type="EMBL" id="ERI78960.1"/>
    </source>
</evidence>
<dbReference type="InterPro" id="IPR007624">
    <property type="entry name" value="RNA_pol_sigma70_r3"/>
</dbReference>
<gene>
    <name evidence="2" type="ORF">CLOSYM_01205</name>
</gene>
<evidence type="ECO:0000259" key="1">
    <source>
        <dbReference type="Pfam" id="PF04539"/>
    </source>
</evidence>
<dbReference type="InterPro" id="IPR036388">
    <property type="entry name" value="WH-like_DNA-bd_sf"/>
</dbReference>
<dbReference type="Pfam" id="PF04539">
    <property type="entry name" value="Sigma70_r3"/>
    <property type="match status" value="1"/>
</dbReference>
<dbReference type="InterPro" id="IPR013325">
    <property type="entry name" value="RNA_pol_sigma_r2"/>
</dbReference>
<dbReference type="Gene3D" id="1.20.120.1810">
    <property type="match status" value="1"/>
</dbReference>
<dbReference type="AlphaFoldDB" id="A0ABC9U0Q7"/>
<dbReference type="EMBL" id="AWSU01000099">
    <property type="protein sequence ID" value="ERI78960.1"/>
    <property type="molecule type" value="Genomic_DNA"/>
</dbReference>
<reference evidence="2 3" key="1">
    <citation type="submission" date="2013-07" db="EMBL/GenBank/DDBJ databases">
        <authorList>
            <person name="Weinstock G."/>
            <person name="Sodergren E."/>
            <person name="Wylie T."/>
            <person name="Fulton L."/>
            <person name="Fulton R."/>
            <person name="Fronick C."/>
            <person name="O'Laughlin M."/>
            <person name="Godfrey J."/>
            <person name="Miner T."/>
            <person name="Herter B."/>
            <person name="Appelbaum E."/>
            <person name="Cordes M."/>
            <person name="Lek S."/>
            <person name="Wollam A."/>
            <person name="Pepin K.H."/>
            <person name="Palsikar V.B."/>
            <person name="Mitreva M."/>
            <person name="Wilson R.K."/>
        </authorList>
    </citation>
    <scope>NUCLEOTIDE SEQUENCE [LARGE SCALE GENOMIC DNA]</scope>
    <source>
        <strain evidence="2 3">ATCC 14940</strain>
    </source>
</reference>
<comment type="caution">
    <text evidence="2">The sequence shown here is derived from an EMBL/GenBank/DDBJ whole genome shotgun (WGS) entry which is preliminary data.</text>
</comment>